<reference evidence="2" key="1">
    <citation type="submission" date="2022-11" db="UniProtKB">
        <authorList>
            <consortium name="WormBaseParasite"/>
        </authorList>
    </citation>
    <scope>IDENTIFICATION</scope>
</reference>
<dbReference type="AlphaFoldDB" id="A0A915KDK6"/>
<proteinExistence type="predicted"/>
<evidence type="ECO:0000313" key="2">
    <source>
        <dbReference type="WBParaSite" id="nRc.2.0.1.t36878-RA"/>
    </source>
</evidence>
<evidence type="ECO:0000313" key="1">
    <source>
        <dbReference type="Proteomes" id="UP000887565"/>
    </source>
</evidence>
<protein>
    <submittedName>
        <fullName evidence="2">Uncharacterized protein</fullName>
    </submittedName>
</protein>
<keyword evidence="1" id="KW-1185">Reference proteome</keyword>
<sequence>PRLLFASDLLYTKAVKPNPFFICKPTAYFLFLLSMTEAAVDCPFVLPLLPYPMLLPTITTVHFRINWAPCCCQGRDWEINMQIDKRTWILPRESMRSSCKACLETRTVNAHNM</sequence>
<dbReference type="WBParaSite" id="nRc.2.0.1.t36878-RA">
    <property type="protein sequence ID" value="nRc.2.0.1.t36878-RA"/>
    <property type="gene ID" value="nRc.2.0.1.g36878"/>
</dbReference>
<dbReference type="Proteomes" id="UP000887565">
    <property type="component" value="Unplaced"/>
</dbReference>
<accession>A0A915KDK6</accession>
<organism evidence="1 2">
    <name type="scientific">Romanomermis culicivorax</name>
    <name type="common">Nematode worm</name>
    <dbReference type="NCBI Taxonomy" id="13658"/>
    <lineage>
        <taxon>Eukaryota</taxon>
        <taxon>Metazoa</taxon>
        <taxon>Ecdysozoa</taxon>
        <taxon>Nematoda</taxon>
        <taxon>Enoplea</taxon>
        <taxon>Dorylaimia</taxon>
        <taxon>Mermithida</taxon>
        <taxon>Mermithoidea</taxon>
        <taxon>Mermithidae</taxon>
        <taxon>Romanomermis</taxon>
    </lineage>
</organism>
<name>A0A915KDK6_ROMCU</name>